<dbReference type="EMBL" id="CM004466">
    <property type="protein sequence ID" value="OCU00848.1"/>
    <property type="molecule type" value="Genomic_DNA"/>
</dbReference>
<name>A0A974I3P6_XENLA</name>
<dbReference type="AlphaFoldDB" id="A0A974I3P6"/>
<gene>
    <name evidence="1" type="ORF">XELAEV_180066251mg</name>
</gene>
<sequence length="75" mass="8874">MMGKRRILQKNLLPSQASHNCLTINNKRGLTNTTLRRDQRESFDKIISDDIAKKVLPGWKLEARWAKDNYDQYNR</sequence>
<protein>
    <submittedName>
        <fullName evidence="1">Uncharacterized protein</fullName>
    </submittedName>
</protein>
<accession>A0A974I3P6</accession>
<proteinExistence type="predicted"/>
<dbReference type="Proteomes" id="UP000694892">
    <property type="component" value="Chromosome 1L"/>
</dbReference>
<evidence type="ECO:0000313" key="2">
    <source>
        <dbReference type="Proteomes" id="UP000694892"/>
    </source>
</evidence>
<reference evidence="2" key="1">
    <citation type="journal article" date="2016" name="Nature">
        <title>Genome evolution in the allotetraploid frog Xenopus laevis.</title>
        <authorList>
            <person name="Session A.M."/>
            <person name="Uno Y."/>
            <person name="Kwon T."/>
            <person name="Chapman J.A."/>
            <person name="Toyoda A."/>
            <person name="Takahashi S."/>
            <person name="Fukui A."/>
            <person name="Hikosaka A."/>
            <person name="Suzuki A."/>
            <person name="Kondo M."/>
            <person name="van Heeringen S.J."/>
            <person name="Quigley I."/>
            <person name="Heinz S."/>
            <person name="Ogino H."/>
            <person name="Ochi H."/>
            <person name="Hellsten U."/>
            <person name="Lyons J.B."/>
            <person name="Simakov O."/>
            <person name="Putnam N."/>
            <person name="Stites J."/>
            <person name="Kuroki Y."/>
            <person name="Tanaka T."/>
            <person name="Michiue T."/>
            <person name="Watanabe M."/>
            <person name="Bogdanovic O."/>
            <person name="Lister R."/>
            <person name="Georgiou G."/>
            <person name="Paranjpe S.S."/>
            <person name="van Kruijsbergen I."/>
            <person name="Shu S."/>
            <person name="Carlson J."/>
            <person name="Kinoshita T."/>
            <person name="Ohta Y."/>
            <person name="Mawaribuchi S."/>
            <person name="Jenkins J."/>
            <person name="Grimwood J."/>
            <person name="Schmutz J."/>
            <person name="Mitros T."/>
            <person name="Mozaffari S.V."/>
            <person name="Suzuki Y."/>
            <person name="Haramoto Y."/>
            <person name="Yamamoto T.S."/>
            <person name="Takagi C."/>
            <person name="Heald R."/>
            <person name="Miller K."/>
            <person name="Haudenschild C."/>
            <person name="Kitzman J."/>
            <person name="Nakayama T."/>
            <person name="Izutsu Y."/>
            <person name="Robert J."/>
            <person name="Fortriede J."/>
            <person name="Burns K."/>
            <person name="Lotay V."/>
            <person name="Karimi K."/>
            <person name="Yasuoka Y."/>
            <person name="Dichmann D.S."/>
            <person name="Flajnik M.F."/>
            <person name="Houston D.W."/>
            <person name="Shendure J."/>
            <person name="DuPasquier L."/>
            <person name="Vize P.D."/>
            <person name="Zorn A.M."/>
            <person name="Ito M."/>
            <person name="Marcotte E.M."/>
            <person name="Wallingford J.B."/>
            <person name="Ito Y."/>
            <person name="Asashima M."/>
            <person name="Ueno N."/>
            <person name="Matsuda Y."/>
            <person name="Veenstra G.J."/>
            <person name="Fujiyama A."/>
            <person name="Harland R.M."/>
            <person name="Taira M."/>
            <person name="Rokhsar D.S."/>
        </authorList>
    </citation>
    <scope>NUCLEOTIDE SEQUENCE [LARGE SCALE GENOMIC DNA]</scope>
    <source>
        <strain evidence="2">J</strain>
    </source>
</reference>
<organism evidence="1 2">
    <name type="scientific">Xenopus laevis</name>
    <name type="common">African clawed frog</name>
    <dbReference type="NCBI Taxonomy" id="8355"/>
    <lineage>
        <taxon>Eukaryota</taxon>
        <taxon>Metazoa</taxon>
        <taxon>Chordata</taxon>
        <taxon>Craniata</taxon>
        <taxon>Vertebrata</taxon>
        <taxon>Euteleostomi</taxon>
        <taxon>Amphibia</taxon>
        <taxon>Batrachia</taxon>
        <taxon>Anura</taxon>
        <taxon>Pipoidea</taxon>
        <taxon>Pipidae</taxon>
        <taxon>Xenopodinae</taxon>
        <taxon>Xenopus</taxon>
        <taxon>Xenopus</taxon>
    </lineage>
</organism>
<evidence type="ECO:0000313" key="1">
    <source>
        <dbReference type="EMBL" id="OCU00848.1"/>
    </source>
</evidence>